<keyword evidence="4" id="KW-1185">Reference proteome</keyword>
<dbReference type="STRING" id="52131.GA0061100_102638"/>
<keyword evidence="2" id="KW-0812">Transmembrane</keyword>
<dbReference type="RefSeq" id="WP_075852434.1">
    <property type="nucleotide sequence ID" value="NZ_FMAC01000002.1"/>
</dbReference>
<name>A0A1C3UM99_9HYPH</name>
<evidence type="ECO:0000313" key="4">
    <source>
        <dbReference type="Proteomes" id="UP000186228"/>
    </source>
</evidence>
<dbReference type="OrthoDB" id="9933783at2"/>
<sequence length="190" mass="21246">MGKRPYNTHQKKKNATSQKGKEGWWTKFRRGWRGFWDYAGIIVTIFTLWQIFAPSVSITSGANLDGSQIFATQFLVSNTGNFPVYDVWFSCVLVGSSVGVNALSSSNDLLAIKNFPKKAIASRGCFSRSDVDGAMLKVEAHYSWPLIGYEDIEIAYFSAKKSTTGYILTPEPKPENTFEALRIDSQHVAR</sequence>
<keyword evidence="2" id="KW-0472">Membrane</keyword>
<feature type="region of interest" description="Disordered" evidence="1">
    <location>
        <begin position="1"/>
        <end position="20"/>
    </location>
</feature>
<organism evidence="3 4">
    <name type="scientific">Rhizobium hainanense</name>
    <dbReference type="NCBI Taxonomy" id="52131"/>
    <lineage>
        <taxon>Bacteria</taxon>
        <taxon>Pseudomonadati</taxon>
        <taxon>Pseudomonadota</taxon>
        <taxon>Alphaproteobacteria</taxon>
        <taxon>Hyphomicrobiales</taxon>
        <taxon>Rhizobiaceae</taxon>
        <taxon>Rhizobium/Agrobacterium group</taxon>
        <taxon>Rhizobium</taxon>
    </lineage>
</organism>
<evidence type="ECO:0000256" key="2">
    <source>
        <dbReference type="SAM" id="Phobius"/>
    </source>
</evidence>
<protein>
    <submittedName>
        <fullName evidence="3">Uncharacterized protein</fullName>
    </submittedName>
</protein>
<dbReference type="EMBL" id="FMAC01000002">
    <property type="protein sequence ID" value="SCB16581.1"/>
    <property type="molecule type" value="Genomic_DNA"/>
</dbReference>
<evidence type="ECO:0000313" key="3">
    <source>
        <dbReference type="EMBL" id="SCB16581.1"/>
    </source>
</evidence>
<feature type="transmembrane region" description="Helical" evidence="2">
    <location>
        <begin position="35"/>
        <end position="52"/>
    </location>
</feature>
<dbReference type="Proteomes" id="UP000186228">
    <property type="component" value="Unassembled WGS sequence"/>
</dbReference>
<reference evidence="4" key="1">
    <citation type="submission" date="2016-08" db="EMBL/GenBank/DDBJ databases">
        <authorList>
            <person name="Varghese N."/>
            <person name="Submissions Spin"/>
        </authorList>
    </citation>
    <scope>NUCLEOTIDE SEQUENCE [LARGE SCALE GENOMIC DNA]</scope>
    <source>
        <strain evidence="4">CCBAU 57015</strain>
    </source>
</reference>
<accession>A0A1C3UM99</accession>
<evidence type="ECO:0000256" key="1">
    <source>
        <dbReference type="SAM" id="MobiDB-lite"/>
    </source>
</evidence>
<proteinExistence type="predicted"/>
<keyword evidence="2" id="KW-1133">Transmembrane helix</keyword>
<gene>
    <name evidence="3" type="ORF">GA0061100_102638</name>
</gene>
<dbReference type="AlphaFoldDB" id="A0A1C3UM99"/>